<dbReference type="PANTHER" id="PTHR34387:SF2">
    <property type="entry name" value="SLR1258 PROTEIN"/>
    <property type="match status" value="1"/>
</dbReference>
<dbReference type="AlphaFoldDB" id="A0A5D0MHR9"/>
<evidence type="ECO:0000313" key="2">
    <source>
        <dbReference type="Proteomes" id="UP000324143"/>
    </source>
</evidence>
<evidence type="ECO:0000313" key="1">
    <source>
        <dbReference type="EMBL" id="TYB30970.1"/>
    </source>
</evidence>
<reference evidence="1" key="1">
    <citation type="submission" date="2019-08" db="EMBL/GenBank/DDBJ databases">
        <title>Genomic characterization of a novel candidate phylum (ARYD3) from a high temperature, high salinity tertiary oil reservoir in north central Oklahoma, USA.</title>
        <authorList>
            <person name="Youssef N.H."/>
            <person name="Yadav A."/>
            <person name="Elshahed M.S."/>
        </authorList>
    </citation>
    <scope>NUCLEOTIDE SEQUENCE [LARGE SCALE GENOMIC DNA]</scope>
    <source>
        <strain evidence="1">ARYD3</strain>
    </source>
</reference>
<dbReference type="InterPro" id="IPR007497">
    <property type="entry name" value="SIMPL/DUF541"/>
</dbReference>
<proteinExistence type="predicted"/>
<dbReference type="Pfam" id="PF04402">
    <property type="entry name" value="SIMPL"/>
    <property type="match status" value="1"/>
</dbReference>
<sequence length="161" mass="18485">SMKNNLITIFKKNGIKDKDITINPINYREEYSRNGVSGYILSQPVFVITDKIKKLEDMALSPSELVKKGIIIQKSKLNYFNSRIDSLKKEILEKATENAQNRAARMVKKSNTKLKKLVSIRQGVFQITEPYSTEVSSRGIYNTDSRVKEIRVTVHAEFEIE</sequence>
<accession>A0A5D0MHR9</accession>
<dbReference type="PANTHER" id="PTHR34387">
    <property type="entry name" value="SLR1258 PROTEIN"/>
    <property type="match status" value="1"/>
</dbReference>
<keyword evidence="2" id="KW-1185">Reference proteome</keyword>
<dbReference type="Gene3D" id="3.30.110.170">
    <property type="entry name" value="Protein of unknown function (DUF541), domain 1"/>
    <property type="match status" value="1"/>
</dbReference>
<organism evidence="1 2">
    <name type="scientific">Candidatus Mcinerneyibacterium aminivorans</name>
    <dbReference type="NCBI Taxonomy" id="2703815"/>
    <lineage>
        <taxon>Bacteria</taxon>
        <taxon>Candidatus Macinerneyibacteriota</taxon>
        <taxon>Candidatus Mcinerneyibacteria</taxon>
        <taxon>Candidatus Mcinerneyibacteriales</taxon>
        <taxon>Candidatus Mcinerneyibacteriaceae</taxon>
        <taxon>Candidatus Mcinerneyibacterium</taxon>
    </lineage>
</organism>
<protein>
    <submittedName>
        <fullName evidence="1">DUF541 domain-containing protein</fullName>
    </submittedName>
</protein>
<dbReference type="GO" id="GO:0006974">
    <property type="term" value="P:DNA damage response"/>
    <property type="evidence" value="ECO:0007669"/>
    <property type="project" value="TreeGrafter"/>
</dbReference>
<dbReference type="InterPro" id="IPR052022">
    <property type="entry name" value="26kDa_periplasmic_antigen"/>
</dbReference>
<dbReference type="EMBL" id="VSIX01000060">
    <property type="protein sequence ID" value="TYB30970.1"/>
    <property type="molecule type" value="Genomic_DNA"/>
</dbReference>
<dbReference type="Proteomes" id="UP000324143">
    <property type="component" value="Unassembled WGS sequence"/>
</dbReference>
<feature type="non-terminal residue" evidence="1">
    <location>
        <position position="1"/>
    </location>
</feature>
<gene>
    <name evidence="1" type="ORF">FXF47_06505</name>
</gene>
<name>A0A5D0MHR9_9BACT</name>
<comment type="caution">
    <text evidence="1">The sequence shown here is derived from an EMBL/GenBank/DDBJ whole genome shotgun (WGS) entry which is preliminary data.</text>
</comment>